<organism evidence="1 2">
    <name type="scientific">Mycobacteroides chelonae</name>
    <name type="common">Mycobacterium chelonae</name>
    <dbReference type="NCBI Taxonomy" id="1774"/>
    <lineage>
        <taxon>Bacteria</taxon>
        <taxon>Bacillati</taxon>
        <taxon>Actinomycetota</taxon>
        <taxon>Actinomycetes</taxon>
        <taxon>Mycobacteriales</taxon>
        <taxon>Mycobacteriaceae</taxon>
        <taxon>Mycobacteroides</taxon>
    </lineage>
</organism>
<gene>
    <name evidence="1" type="ORF">BKG82_11870</name>
</gene>
<dbReference type="Proteomes" id="UP000180043">
    <property type="component" value="Unassembled WGS sequence"/>
</dbReference>
<dbReference type="Pfam" id="PF10604">
    <property type="entry name" value="Polyketide_cyc2"/>
    <property type="match status" value="1"/>
</dbReference>
<dbReference type="AlphaFoldDB" id="A0A1S1LSA1"/>
<dbReference type="InterPro" id="IPR023393">
    <property type="entry name" value="START-like_dom_sf"/>
</dbReference>
<dbReference type="InterPro" id="IPR019587">
    <property type="entry name" value="Polyketide_cyclase/dehydratase"/>
</dbReference>
<accession>A0A1S1LSA1</accession>
<reference evidence="1 2" key="1">
    <citation type="submission" date="2016-10" db="EMBL/GenBank/DDBJ databases">
        <title>Evaluation of Human, Veterinary and Environmental Mycobacterium chelonae Isolates by Core Genome Phylogenomic Analysis, Targeted Gene Comparison, and Anti-microbial Susceptibility Patterns: A Tale of Mistaken Identities.</title>
        <authorList>
            <person name="Fogelson S.B."/>
            <person name="Camus A.C."/>
            <person name="Lorenz W."/>
            <person name="Vasireddy R."/>
            <person name="Vasireddy S."/>
            <person name="Smith T."/>
            <person name="Brown-Elliott B.A."/>
            <person name="Wallace R.J.Jr."/>
            <person name="Hasan N.A."/>
            <person name="Reischl U."/>
            <person name="Sanchez S."/>
        </authorList>
    </citation>
    <scope>NUCLEOTIDE SEQUENCE [LARGE SCALE GENOMIC DNA]</scope>
    <source>
        <strain evidence="1 2">15515</strain>
    </source>
</reference>
<evidence type="ECO:0000313" key="2">
    <source>
        <dbReference type="Proteomes" id="UP000180043"/>
    </source>
</evidence>
<dbReference type="Gene3D" id="3.30.530.20">
    <property type="match status" value="1"/>
</dbReference>
<evidence type="ECO:0008006" key="3">
    <source>
        <dbReference type="Google" id="ProtNLM"/>
    </source>
</evidence>
<dbReference type="EMBL" id="MLIQ01000013">
    <property type="protein sequence ID" value="OHU58278.1"/>
    <property type="molecule type" value="Genomic_DNA"/>
</dbReference>
<dbReference type="SUPFAM" id="SSF55961">
    <property type="entry name" value="Bet v1-like"/>
    <property type="match status" value="1"/>
</dbReference>
<name>A0A1S1LSA1_MYCCH</name>
<dbReference type="CDD" id="cd07821">
    <property type="entry name" value="PYR_PYL_RCAR_like"/>
    <property type="match status" value="1"/>
</dbReference>
<dbReference type="RefSeq" id="WP_057967627.1">
    <property type="nucleotide sequence ID" value="NZ_MLII01000030.1"/>
</dbReference>
<evidence type="ECO:0000313" key="1">
    <source>
        <dbReference type="EMBL" id="OHU58278.1"/>
    </source>
</evidence>
<proteinExistence type="predicted"/>
<comment type="caution">
    <text evidence="1">The sequence shown here is derived from an EMBL/GenBank/DDBJ whole genome shotgun (WGS) entry which is preliminary data.</text>
</comment>
<protein>
    <recommendedName>
        <fullName evidence="3">SRPBCC family protein</fullName>
    </recommendedName>
</protein>
<sequence>MAQYIEETIFEAPRKTVYELFADREGYNEFLPFTVTLVRPGTTERQGVGAIHRIGVGPVGVKEEILELVAGERIQYRVVGGLPVRSHIGTITLTDHPRGTAVRYSMESTPLIPVPDTAMVWVLRKSMSSLVDGARREAARRGAAGKA</sequence>